<protein>
    <submittedName>
        <fullName evidence="1">Uncharacterized protein</fullName>
    </submittedName>
</protein>
<reference evidence="1 2" key="1">
    <citation type="journal article" date="2023" name="Nucleic Acids Res.">
        <title>The hologenome of Daphnia magna reveals possible DNA methylation and microbiome-mediated evolution of the host genome.</title>
        <authorList>
            <person name="Chaturvedi A."/>
            <person name="Li X."/>
            <person name="Dhandapani V."/>
            <person name="Marshall H."/>
            <person name="Kissane S."/>
            <person name="Cuenca-Cambronero M."/>
            <person name="Asole G."/>
            <person name="Calvet F."/>
            <person name="Ruiz-Romero M."/>
            <person name="Marangio P."/>
            <person name="Guigo R."/>
            <person name="Rago D."/>
            <person name="Mirbahai L."/>
            <person name="Eastwood N."/>
            <person name="Colbourne J.K."/>
            <person name="Zhou J."/>
            <person name="Mallon E."/>
            <person name="Orsini L."/>
        </authorList>
    </citation>
    <scope>NUCLEOTIDE SEQUENCE [LARGE SCALE GENOMIC DNA]</scope>
    <source>
        <strain evidence="1">LRV0_1</strain>
    </source>
</reference>
<comment type="caution">
    <text evidence="1">The sequence shown here is derived from an EMBL/GenBank/DDBJ whole genome shotgun (WGS) entry which is preliminary data.</text>
</comment>
<keyword evidence="2" id="KW-1185">Reference proteome</keyword>
<sequence length="93" mass="10767">MYHRADSTRYRVPRLAGQIQSRLLPWTTSAPDNSSSVDSIQQSLPENKHVRSSVVCWYITYKRPYESRKGRDSSLEILPGRYMLGNEPYGLFT</sequence>
<dbReference type="EMBL" id="JAOYFB010000001">
    <property type="protein sequence ID" value="KAK4004675.1"/>
    <property type="molecule type" value="Genomic_DNA"/>
</dbReference>
<name>A0ABQ9YWV7_9CRUS</name>
<evidence type="ECO:0000313" key="2">
    <source>
        <dbReference type="Proteomes" id="UP001234178"/>
    </source>
</evidence>
<organism evidence="1 2">
    <name type="scientific">Daphnia magna</name>
    <dbReference type="NCBI Taxonomy" id="35525"/>
    <lineage>
        <taxon>Eukaryota</taxon>
        <taxon>Metazoa</taxon>
        <taxon>Ecdysozoa</taxon>
        <taxon>Arthropoda</taxon>
        <taxon>Crustacea</taxon>
        <taxon>Branchiopoda</taxon>
        <taxon>Diplostraca</taxon>
        <taxon>Cladocera</taxon>
        <taxon>Anomopoda</taxon>
        <taxon>Daphniidae</taxon>
        <taxon>Daphnia</taxon>
    </lineage>
</organism>
<evidence type="ECO:0000313" key="1">
    <source>
        <dbReference type="EMBL" id="KAK4004675.1"/>
    </source>
</evidence>
<dbReference type="Proteomes" id="UP001234178">
    <property type="component" value="Unassembled WGS sequence"/>
</dbReference>
<accession>A0ABQ9YWV7</accession>
<proteinExistence type="predicted"/>
<gene>
    <name evidence="1" type="ORF">OUZ56_006403</name>
</gene>